<dbReference type="RefSeq" id="WP_157079170.1">
    <property type="nucleotide sequence ID" value="NZ_CP011158.1"/>
</dbReference>
<sequence length="55" mass="6335">MKQALLAAVIVVFGFALLKGCTTLTIQAYDRQEQGYQEFINAHKEWLKANQQEDY</sequence>
<dbReference type="EMBL" id="UGPW01000001">
    <property type="protein sequence ID" value="STY86283.1"/>
    <property type="molecule type" value="Genomic_DNA"/>
</dbReference>
<protein>
    <submittedName>
        <fullName evidence="1">Uncharacterized protein</fullName>
    </submittedName>
</protein>
<dbReference type="AlphaFoldDB" id="A0A378PHL7"/>
<proteinExistence type="predicted"/>
<organism evidence="1 2">
    <name type="scientific">Moraxella ovis</name>
    <dbReference type="NCBI Taxonomy" id="29433"/>
    <lineage>
        <taxon>Bacteria</taxon>
        <taxon>Pseudomonadati</taxon>
        <taxon>Pseudomonadota</taxon>
        <taxon>Gammaproteobacteria</taxon>
        <taxon>Moraxellales</taxon>
        <taxon>Moraxellaceae</taxon>
        <taxon>Moraxella</taxon>
    </lineage>
</organism>
<dbReference type="Proteomes" id="UP000255102">
    <property type="component" value="Unassembled WGS sequence"/>
</dbReference>
<gene>
    <name evidence="1" type="ORF">NCTC11227_00262</name>
</gene>
<evidence type="ECO:0000313" key="2">
    <source>
        <dbReference type="Proteomes" id="UP000255102"/>
    </source>
</evidence>
<name>A0A378PHL7_9GAMM</name>
<reference evidence="1 2" key="1">
    <citation type="submission" date="2018-06" db="EMBL/GenBank/DDBJ databases">
        <authorList>
            <consortium name="Pathogen Informatics"/>
            <person name="Doyle S."/>
        </authorList>
    </citation>
    <scope>NUCLEOTIDE SEQUENCE [LARGE SCALE GENOMIC DNA]</scope>
    <source>
        <strain evidence="1 2">NCTC11227</strain>
    </source>
</reference>
<evidence type="ECO:0000313" key="1">
    <source>
        <dbReference type="EMBL" id="STY86283.1"/>
    </source>
</evidence>
<accession>A0A378PHL7</accession>